<keyword evidence="6" id="KW-1185">Reference proteome</keyword>
<evidence type="ECO:0000256" key="1">
    <source>
        <dbReference type="ARBA" id="ARBA00004127"/>
    </source>
</evidence>
<keyword evidence="3" id="KW-1133">Transmembrane helix</keyword>
<protein>
    <recommendedName>
        <fullName evidence="7">Isoprenylcysteine carboxylmethyltransferase family protein</fullName>
    </recommendedName>
</protein>
<dbReference type="InterPro" id="IPR007318">
    <property type="entry name" value="Phopholipid_MeTrfase"/>
</dbReference>
<name>A0A926IJZ7_9FIRM</name>
<evidence type="ECO:0000313" key="5">
    <source>
        <dbReference type="EMBL" id="MBC8587760.1"/>
    </source>
</evidence>
<reference evidence="5" key="1">
    <citation type="submission" date="2020-08" db="EMBL/GenBank/DDBJ databases">
        <title>Genome public.</title>
        <authorList>
            <person name="Liu C."/>
            <person name="Sun Q."/>
        </authorList>
    </citation>
    <scope>NUCLEOTIDE SEQUENCE</scope>
    <source>
        <strain evidence="5">BX21</strain>
    </source>
</reference>
<dbReference type="AlphaFoldDB" id="A0A926IJZ7"/>
<sequence>MVATASIQTTNEQHLIKTGLYHIIRNPAYTGSIISLLGVALVY</sequence>
<dbReference type="Gene3D" id="1.20.120.1630">
    <property type="match status" value="1"/>
</dbReference>
<organism evidence="5 6">
    <name type="scientific">Paratissierella segnis</name>
    <dbReference type="NCBI Taxonomy" id="2763679"/>
    <lineage>
        <taxon>Bacteria</taxon>
        <taxon>Bacillati</taxon>
        <taxon>Bacillota</taxon>
        <taxon>Tissierellia</taxon>
        <taxon>Tissierellales</taxon>
        <taxon>Tissierellaceae</taxon>
        <taxon>Paratissierella</taxon>
    </lineage>
</organism>
<comment type="subcellular location">
    <subcellularLocation>
        <location evidence="1">Endomembrane system</location>
        <topology evidence="1">Multi-pass membrane protein</topology>
    </subcellularLocation>
</comment>
<dbReference type="Proteomes" id="UP000601171">
    <property type="component" value="Unassembled WGS sequence"/>
</dbReference>
<evidence type="ECO:0008006" key="7">
    <source>
        <dbReference type="Google" id="ProtNLM"/>
    </source>
</evidence>
<dbReference type="EMBL" id="JACRTG010000016">
    <property type="protein sequence ID" value="MBC8587760.1"/>
    <property type="molecule type" value="Genomic_DNA"/>
</dbReference>
<evidence type="ECO:0000256" key="2">
    <source>
        <dbReference type="ARBA" id="ARBA00022692"/>
    </source>
</evidence>
<comment type="caution">
    <text evidence="5">The sequence shown here is derived from an EMBL/GenBank/DDBJ whole genome shotgun (WGS) entry which is preliminary data.</text>
</comment>
<accession>A0A926IJZ7</accession>
<keyword evidence="4" id="KW-0472">Membrane</keyword>
<keyword evidence="2" id="KW-0812">Transmembrane</keyword>
<evidence type="ECO:0000256" key="3">
    <source>
        <dbReference type="ARBA" id="ARBA00022989"/>
    </source>
</evidence>
<dbReference type="Pfam" id="PF04191">
    <property type="entry name" value="PEMT"/>
    <property type="match status" value="1"/>
</dbReference>
<gene>
    <name evidence="5" type="ORF">H8707_05875</name>
</gene>
<proteinExistence type="predicted"/>
<evidence type="ECO:0000256" key="4">
    <source>
        <dbReference type="ARBA" id="ARBA00023136"/>
    </source>
</evidence>
<dbReference type="GO" id="GO:0012505">
    <property type="term" value="C:endomembrane system"/>
    <property type="evidence" value="ECO:0007669"/>
    <property type="project" value="UniProtKB-SubCell"/>
</dbReference>
<evidence type="ECO:0000313" key="6">
    <source>
        <dbReference type="Proteomes" id="UP000601171"/>
    </source>
</evidence>